<keyword evidence="1" id="KW-1133">Transmembrane helix</keyword>
<gene>
    <name evidence="2" type="ORF">BO223_05385</name>
</gene>
<evidence type="ECO:0000313" key="2">
    <source>
        <dbReference type="EMBL" id="OLU45523.1"/>
    </source>
</evidence>
<reference evidence="2 3" key="1">
    <citation type="submission" date="2016-11" db="EMBL/GenBank/DDBJ databases">
        <title>Description of two novel members of the family Erysipelotrichaceae: Ileibacterium lipovorans gen. nov., sp. nov. and Dubosiella newyorkensis, gen. nov., sp. nov.</title>
        <authorList>
            <person name="Cox L.M."/>
            <person name="Sohn J."/>
            <person name="Tyrrell K.L."/>
            <person name="Citron D.M."/>
            <person name="Lawson P.A."/>
            <person name="Patel N.B."/>
            <person name="Iizumi T."/>
            <person name="Perez-Perez G.I."/>
            <person name="Goldstein E.J."/>
            <person name="Blaser M.J."/>
        </authorList>
    </citation>
    <scope>NUCLEOTIDE SEQUENCE [LARGE SCALE GENOMIC DNA]</scope>
    <source>
        <strain evidence="2 3">NYU-BL-K8</strain>
    </source>
</reference>
<proteinExistence type="predicted"/>
<organism evidence="2 3">
    <name type="scientific">Faecalibaculum rodentium</name>
    <dbReference type="NCBI Taxonomy" id="1702221"/>
    <lineage>
        <taxon>Bacteria</taxon>
        <taxon>Bacillati</taxon>
        <taxon>Bacillota</taxon>
        <taxon>Erysipelotrichia</taxon>
        <taxon>Erysipelotrichales</taxon>
        <taxon>Erysipelotrichaceae</taxon>
        <taxon>Faecalibaculum</taxon>
    </lineage>
</organism>
<dbReference type="EMBL" id="MPJZ01000050">
    <property type="protein sequence ID" value="OLU45523.1"/>
    <property type="molecule type" value="Genomic_DNA"/>
</dbReference>
<accession>A0A1Q9YL46</accession>
<evidence type="ECO:0000313" key="3">
    <source>
        <dbReference type="Proteomes" id="UP000186758"/>
    </source>
</evidence>
<protein>
    <submittedName>
        <fullName evidence="2">Uncharacterized protein</fullName>
    </submittedName>
</protein>
<feature type="transmembrane region" description="Helical" evidence="1">
    <location>
        <begin position="32"/>
        <end position="53"/>
    </location>
</feature>
<name>A0A1Q9YL46_9FIRM</name>
<dbReference type="Proteomes" id="UP000186758">
    <property type="component" value="Unassembled WGS sequence"/>
</dbReference>
<keyword evidence="1" id="KW-0472">Membrane</keyword>
<dbReference type="AlphaFoldDB" id="A0A1Q9YL46"/>
<evidence type="ECO:0000256" key="1">
    <source>
        <dbReference type="SAM" id="Phobius"/>
    </source>
</evidence>
<comment type="caution">
    <text evidence="2">The sequence shown here is derived from an EMBL/GenBank/DDBJ whole genome shotgun (WGS) entry which is preliminary data.</text>
</comment>
<keyword evidence="1" id="KW-0812">Transmembrane</keyword>
<sequence length="142" mass="15644">MKYRKLMLAALGLVLIVAGLWAMKQTPVQASSWLTGLGSIVTALGCGFFGNGLGGLMEDWAFSGHPEAKERMEIEKRDERNVAVSSRAKAKAYDVMTFVFGALMVAFALMNVGLVPIVMLVSAYLFVEITAIWYHAQYEKEM</sequence>
<dbReference type="RefSeq" id="WP_075885259.1">
    <property type="nucleotide sequence ID" value="NZ_CAJTBG010000014.1"/>
</dbReference>
<feature type="transmembrane region" description="Helical" evidence="1">
    <location>
        <begin position="92"/>
        <end position="110"/>
    </location>
</feature>